<evidence type="ECO:0000259" key="3">
    <source>
        <dbReference type="PROSITE" id="PS50893"/>
    </source>
</evidence>
<reference evidence="4" key="2">
    <citation type="journal article" date="2021" name="PeerJ">
        <title>Extensive microbial diversity within the chicken gut microbiome revealed by metagenomics and culture.</title>
        <authorList>
            <person name="Gilroy R."/>
            <person name="Ravi A."/>
            <person name="Getino M."/>
            <person name="Pursley I."/>
            <person name="Horton D.L."/>
            <person name="Alikhan N.F."/>
            <person name="Baker D."/>
            <person name="Gharbi K."/>
            <person name="Hall N."/>
            <person name="Watson M."/>
            <person name="Adriaenssens E.M."/>
            <person name="Foster-Nyarko E."/>
            <person name="Jarju S."/>
            <person name="Secka A."/>
            <person name="Antonio M."/>
            <person name="Oren A."/>
            <person name="Chaudhuri R.R."/>
            <person name="La Ragione R."/>
            <person name="Hildebrand F."/>
            <person name="Pallen M.J."/>
        </authorList>
    </citation>
    <scope>NUCLEOTIDE SEQUENCE</scope>
    <source>
        <strain evidence="4">B1-3475</strain>
    </source>
</reference>
<gene>
    <name evidence="4" type="ORF">IAC08_08175</name>
</gene>
<dbReference type="Proteomes" id="UP000823617">
    <property type="component" value="Unassembled WGS sequence"/>
</dbReference>
<dbReference type="InterPro" id="IPR017871">
    <property type="entry name" value="ABC_transporter-like_CS"/>
</dbReference>
<dbReference type="GO" id="GO:0016887">
    <property type="term" value="F:ATP hydrolysis activity"/>
    <property type="evidence" value="ECO:0007669"/>
    <property type="project" value="InterPro"/>
</dbReference>
<dbReference type="InterPro" id="IPR027417">
    <property type="entry name" value="P-loop_NTPase"/>
</dbReference>
<name>A0A9D9HM65_9BACT</name>
<dbReference type="SMART" id="SM00382">
    <property type="entry name" value="AAA"/>
    <property type="match status" value="1"/>
</dbReference>
<comment type="caution">
    <text evidence="4">The sequence shown here is derived from an EMBL/GenBank/DDBJ whole genome shotgun (WGS) entry which is preliminary data.</text>
</comment>
<evidence type="ECO:0000256" key="2">
    <source>
        <dbReference type="ARBA" id="ARBA00022840"/>
    </source>
</evidence>
<dbReference type="GO" id="GO:0005524">
    <property type="term" value="F:ATP binding"/>
    <property type="evidence" value="ECO:0007669"/>
    <property type="project" value="UniProtKB-KW"/>
</dbReference>
<dbReference type="AlphaFoldDB" id="A0A9D9HM65"/>
<dbReference type="PANTHER" id="PTHR43038">
    <property type="entry name" value="ATP-BINDING CASSETTE, SUB-FAMILY H, MEMBER 1"/>
    <property type="match status" value="1"/>
</dbReference>
<evidence type="ECO:0000313" key="4">
    <source>
        <dbReference type="EMBL" id="MBO8456356.1"/>
    </source>
</evidence>
<dbReference type="CDD" id="cd03230">
    <property type="entry name" value="ABC_DR_subfamily_A"/>
    <property type="match status" value="1"/>
</dbReference>
<protein>
    <submittedName>
        <fullName evidence="4">ABC transporter ATP-binding protein</fullName>
    </submittedName>
</protein>
<keyword evidence="1" id="KW-0547">Nucleotide-binding</keyword>
<dbReference type="PANTHER" id="PTHR43038:SF3">
    <property type="entry name" value="ABC TRANSPORTER G FAMILY MEMBER 20 ISOFORM X1"/>
    <property type="match status" value="1"/>
</dbReference>
<organism evidence="4 5">
    <name type="scientific">Candidatus Cryptobacteroides intestinigallinarum</name>
    <dbReference type="NCBI Taxonomy" id="2840767"/>
    <lineage>
        <taxon>Bacteria</taxon>
        <taxon>Pseudomonadati</taxon>
        <taxon>Bacteroidota</taxon>
        <taxon>Bacteroidia</taxon>
        <taxon>Bacteroidales</taxon>
        <taxon>Candidatus Cryptobacteroides</taxon>
    </lineage>
</organism>
<dbReference type="InterPro" id="IPR003593">
    <property type="entry name" value="AAA+_ATPase"/>
</dbReference>
<dbReference type="InterPro" id="IPR003439">
    <property type="entry name" value="ABC_transporter-like_ATP-bd"/>
</dbReference>
<dbReference type="EMBL" id="JADIMK010000086">
    <property type="protein sequence ID" value="MBO8456356.1"/>
    <property type="molecule type" value="Genomic_DNA"/>
</dbReference>
<feature type="domain" description="ABC transporter" evidence="3">
    <location>
        <begin position="4"/>
        <end position="231"/>
    </location>
</feature>
<reference evidence="4" key="1">
    <citation type="submission" date="2020-10" db="EMBL/GenBank/DDBJ databases">
        <authorList>
            <person name="Gilroy R."/>
        </authorList>
    </citation>
    <scope>NUCLEOTIDE SEQUENCE</scope>
    <source>
        <strain evidence="4">B1-3475</strain>
    </source>
</reference>
<dbReference type="Gene3D" id="3.40.50.300">
    <property type="entry name" value="P-loop containing nucleotide triphosphate hydrolases"/>
    <property type="match status" value="1"/>
</dbReference>
<proteinExistence type="predicted"/>
<evidence type="ECO:0000313" key="5">
    <source>
        <dbReference type="Proteomes" id="UP000823617"/>
    </source>
</evidence>
<sequence>MEAIQIRDISKSYRKLHALKDISLDVDEGEIFGLIGPDGAGKTTLFRIMTTLMLADSGSGSICGLDIVKDYFKIRKIIGYMPGKFSLYQDLSIKENLDFFATLFGTSLKESYSSIKEIYSQIEPFRDRRAGKLSGGMKQKLALCCALVHKPSVLFLDEPTTGVDAVSRKDFWTMLGRIRQSGVTVFVSTPYMDEAAQCDRLALIKDGEIIGTGTPQEIVSRYPYRILAVKDKRMYPLLKALRTIGGVVSCFSFGDAHHLTYDPSKTSPAQILSCAAGLGFPDCTATEIAPGIEDCFMQLSRKWTQE</sequence>
<dbReference type="Pfam" id="PF00005">
    <property type="entry name" value="ABC_tran"/>
    <property type="match status" value="1"/>
</dbReference>
<dbReference type="SUPFAM" id="SSF52540">
    <property type="entry name" value="P-loop containing nucleoside triphosphate hydrolases"/>
    <property type="match status" value="1"/>
</dbReference>
<keyword evidence="2 4" id="KW-0067">ATP-binding</keyword>
<accession>A0A9D9HM65</accession>
<dbReference type="PROSITE" id="PS00211">
    <property type="entry name" value="ABC_TRANSPORTER_1"/>
    <property type="match status" value="1"/>
</dbReference>
<evidence type="ECO:0000256" key="1">
    <source>
        <dbReference type="ARBA" id="ARBA00022741"/>
    </source>
</evidence>
<dbReference type="PROSITE" id="PS50893">
    <property type="entry name" value="ABC_TRANSPORTER_2"/>
    <property type="match status" value="1"/>
</dbReference>